<comment type="caution">
    <text evidence="4">The sequence shown here is derived from an EMBL/GenBank/DDBJ whole genome shotgun (WGS) entry which is preliminary data.</text>
</comment>
<reference evidence="4 5" key="1">
    <citation type="journal article" date="2013" name="PLoS Genet.">
        <title>Genomic mechanisms accounting for the adaptation to parasitism in nematode-trapping fungi.</title>
        <authorList>
            <person name="Meerupati T."/>
            <person name="Andersson K.M."/>
            <person name="Friman E."/>
            <person name="Kumar D."/>
            <person name="Tunlid A."/>
            <person name="Ahren D."/>
        </authorList>
    </citation>
    <scope>NUCLEOTIDE SEQUENCE [LARGE SCALE GENOMIC DNA]</scope>
    <source>
        <strain evidence="4 5">CBS 200.50</strain>
    </source>
</reference>
<dbReference type="InterPro" id="IPR047122">
    <property type="entry name" value="Trans-enoyl_RdTase-like"/>
</dbReference>
<dbReference type="EMBL" id="AQGS01000153">
    <property type="protein sequence ID" value="EPS41788.1"/>
    <property type="molecule type" value="Genomic_DNA"/>
</dbReference>
<accession>S8BQS5</accession>
<dbReference type="SMART" id="SM00829">
    <property type="entry name" value="PKS_ER"/>
    <property type="match status" value="1"/>
</dbReference>
<evidence type="ECO:0000259" key="3">
    <source>
        <dbReference type="SMART" id="SM00829"/>
    </source>
</evidence>
<dbReference type="InterPro" id="IPR013154">
    <property type="entry name" value="ADH-like_N"/>
</dbReference>
<dbReference type="Gene3D" id="3.40.50.720">
    <property type="entry name" value="NAD(P)-binding Rossmann-like Domain"/>
    <property type="match status" value="1"/>
</dbReference>
<reference evidence="5" key="2">
    <citation type="submission" date="2013-04" db="EMBL/GenBank/DDBJ databases">
        <title>Genomic mechanisms accounting for the adaptation to parasitism in nematode-trapping fungi.</title>
        <authorList>
            <person name="Ahren D.G."/>
        </authorList>
    </citation>
    <scope>NUCLEOTIDE SEQUENCE [LARGE SCALE GENOMIC DNA]</scope>
    <source>
        <strain evidence="5">CBS 200.50</strain>
    </source>
</reference>
<dbReference type="InterPro" id="IPR011032">
    <property type="entry name" value="GroES-like_sf"/>
</dbReference>
<name>S8BQS5_DACHA</name>
<sequence>MSNKAAWLKAANERPLVIEDAPMPNIGPREVMIRNRAVAINPVNWAIQAKAIFPVTYPFIGGNDAAGEIVQVGSEVNNFKVGDRVIAACWADGTTEGRSNSAFQLFFSADAKAIVKLPNHISYAEGSVFPLAMATAASALFQPDTHGLSIPQVNAKSQGKVVLVWGGGSSVGACAIQLLVGAGYDVAATANGRNLSAMKDLGAKYVFDYTKETVVEDIVSTLKGLDFGGAFCAIIGPDILRCGQIADQLGGYKFVSTVLPTNMPTQAGLPDGVGTCNVWGDTIFKHEAGPAVWEKWMPAALETGALKPAPPPLIFGNGLEAIQGSLDRWSEGVSYQKVVVTLD</sequence>
<dbReference type="HOGENOM" id="CLU_026673_16_5_1"/>
<evidence type="ECO:0000313" key="5">
    <source>
        <dbReference type="Proteomes" id="UP000015100"/>
    </source>
</evidence>
<evidence type="ECO:0000313" key="4">
    <source>
        <dbReference type="EMBL" id="EPS41788.1"/>
    </source>
</evidence>
<evidence type="ECO:0000256" key="2">
    <source>
        <dbReference type="ARBA" id="ARBA00023002"/>
    </source>
</evidence>
<dbReference type="GO" id="GO:0016651">
    <property type="term" value="F:oxidoreductase activity, acting on NAD(P)H"/>
    <property type="evidence" value="ECO:0007669"/>
    <property type="project" value="InterPro"/>
</dbReference>
<organism evidence="4 5">
    <name type="scientific">Dactylellina haptotyla (strain CBS 200.50)</name>
    <name type="common">Nematode-trapping fungus</name>
    <name type="synonym">Monacrosporium haptotylum</name>
    <dbReference type="NCBI Taxonomy" id="1284197"/>
    <lineage>
        <taxon>Eukaryota</taxon>
        <taxon>Fungi</taxon>
        <taxon>Dikarya</taxon>
        <taxon>Ascomycota</taxon>
        <taxon>Pezizomycotina</taxon>
        <taxon>Orbiliomycetes</taxon>
        <taxon>Orbiliales</taxon>
        <taxon>Orbiliaceae</taxon>
        <taxon>Dactylellina</taxon>
    </lineage>
</organism>
<dbReference type="eggNOG" id="KOG1198">
    <property type="taxonomic scope" value="Eukaryota"/>
</dbReference>
<proteinExistence type="inferred from homology"/>
<keyword evidence="5" id="KW-1185">Reference proteome</keyword>
<dbReference type="Gene3D" id="3.90.180.10">
    <property type="entry name" value="Medium-chain alcohol dehydrogenases, catalytic domain"/>
    <property type="match status" value="1"/>
</dbReference>
<keyword evidence="2" id="KW-0560">Oxidoreductase</keyword>
<dbReference type="CDD" id="cd08249">
    <property type="entry name" value="enoyl_reductase_like"/>
    <property type="match status" value="1"/>
</dbReference>
<dbReference type="AlphaFoldDB" id="S8BQS5"/>
<dbReference type="InterPro" id="IPR020843">
    <property type="entry name" value="ER"/>
</dbReference>
<dbReference type="Pfam" id="PF08240">
    <property type="entry name" value="ADH_N"/>
    <property type="match status" value="1"/>
</dbReference>
<dbReference type="InterPro" id="IPR036291">
    <property type="entry name" value="NAD(P)-bd_dom_sf"/>
</dbReference>
<dbReference type="PANTHER" id="PTHR45348">
    <property type="entry name" value="HYPOTHETICAL OXIDOREDUCTASE (EUROFUNG)"/>
    <property type="match status" value="1"/>
</dbReference>
<gene>
    <name evidence="4" type="ORF">H072_4269</name>
</gene>
<dbReference type="SUPFAM" id="SSF50129">
    <property type="entry name" value="GroES-like"/>
    <property type="match status" value="1"/>
</dbReference>
<dbReference type="OrthoDB" id="48317at2759"/>
<dbReference type="PANTHER" id="PTHR45348:SF2">
    <property type="entry name" value="ZINC-TYPE ALCOHOL DEHYDROGENASE-LIKE PROTEIN C2E1P3.01"/>
    <property type="match status" value="1"/>
</dbReference>
<dbReference type="STRING" id="1284197.S8BQS5"/>
<dbReference type="OMA" id="PREVMIR"/>
<dbReference type="Proteomes" id="UP000015100">
    <property type="component" value="Unassembled WGS sequence"/>
</dbReference>
<protein>
    <recommendedName>
        <fullName evidence="3">Enoyl reductase (ER) domain-containing protein</fullName>
    </recommendedName>
</protein>
<evidence type="ECO:0000256" key="1">
    <source>
        <dbReference type="ARBA" id="ARBA00008072"/>
    </source>
</evidence>
<dbReference type="SUPFAM" id="SSF51735">
    <property type="entry name" value="NAD(P)-binding Rossmann-fold domains"/>
    <property type="match status" value="1"/>
</dbReference>
<feature type="domain" description="Enoyl reductase (ER)" evidence="3">
    <location>
        <begin position="11"/>
        <end position="340"/>
    </location>
</feature>
<comment type="similarity">
    <text evidence="1">Belongs to the zinc-containing alcohol dehydrogenase family.</text>
</comment>